<dbReference type="RefSeq" id="WP_002563351.1">
    <property type="nucleotide sequence ID" value="NZ_CALJSN010000006.1"/>
</dbReference>
<comment type="caution">
    <text evidence="1">The sequence shown here is derived from an EMBL/GenBank/DDBJ whole genome shotgun (WGS) entry which is preliminary data.</text>
</comment>
<proteinExistence type="predicted"/>
<organism evidence="1 2">
    <name type="scientific">Atopobium minutum</name>
    <dbReference type="NCBI Taxonomy" id="1381"/>
    <lineage>
        <taxon>Bacteria</taxon>
        <taxon>Bacillati</taxon>
        <taxon>Actinomycetota</taxon>
        <taxon>Coriobacteriia</taxon>
        <taxon>Coriobacteriales</taxon>
        <taxon>Atopobiaceae</taxon>
        <taxon>Atopobium</taxon>
    </lineage>
</organism>
<gene>
    <name evidence="1" type="ORF">SAMN04489746_0547</name>
</gene>
<evidence type="ECO:0000313" key="2">
    <source>
        <dbReference type="Proteomes" id="UP000183687"/>
    </source>
</evidence>
<dbReference type="Proteomes" id="UP000183687">
    <property type="component" value="Unassembled WGS sequence"/>
</dbReference>
<accession>A0AB38A6E0</accession>
<evidence type="ECO:0000313" key="1">
    <source>
        <dbReference type="EMBL" id="SEB54051.1"/>
    </source>
</evidence>
<protein>
    <submittedName>
        <fullName evidence="1">Uncharacterized protein</fullName>
    </submittedName>
</protein>
<dbReference type="EMBL" id="FNSH01000001">
    <property type="protein sequence ID" value="SEB54051.1"/>
    <property type="molecule type" value="Genomic_DNA"/>
</dbReference>
<dbReference type="AlphaFoldDB" id="A0AB38A6E0"/>
<sequence length="66" mass="7704">MNMPTEPFDVDLQIQFSEAELICTRLIKAKVIKQDVYERLSAAFIQLTQSPYITRQSYEVTCHITH</sequence>
<reference evidence="1 2" key="1">
    <citation type="submission" date="2016-10" db="EMBL/GenBank/DDBJ databases">
        <authorList>
            <person name="Varghese N."/>
            <person name="Submissions S."/>
        </authorList>
    </citation>
    <scope>NUCLEOTIDE SEQUENCE [LARGE SCALE GENOMIC DNA]</scope>
    <source>
        <strain evidence="1 2">DSM 20586</strain>
    </source>
</reference>
<name>A0AB38A6E0_9ACTN</name>